<keyword evidence="1" id="KW-0732">Signal</keyword>
<dbReference type="Proteomes" id="UP000800038">
    <property type="component" value="Unassembled WGS sequence"/>
</dbReference>
<feature type="chain" id="PRO_5025609411" evidence="1">
    <location>
        <begin position="25"/>
        <end position="123"/>
    </location>
</feature>
<dbReference type="AlphaFoldDB" id="A0A6A5SXY8"/>
<evidence type="ECO:0000313" key="2">
    <source>
        <dbReference type="EMBL" id="KAF1943396.1"/>
    </source>
</evidence>
<organism evidence="2 3">
    <name type="scientific">Clathrospora elynae</name>
    <dbReference type="NCBI Taxonomy" id="706981"/>
    <lineage>
        <taxon>Eukaryota</taxon>
        <taxon>Fungi</taxon>
        <taxon>Dikarya</taxon>
        <taxon>Ascomycota</taxon>
        <taxon>Pezizomycotina</taxon>
        <taxon>Dothideomycetes</taxon>
        <taxon>Pleosporomycetidae</taxon>
        <taxon>Pleosporales</taxon>
        <taxon>Diademaceae</taxon>
        <taxon>Clathrospora</taxon>
    </lineage>
</organism>
<name>A0A6A5SXY8_9PLEO</name>
<evidence type="ECO:0000256" key="1">
    <source>
        <dbReference type="SAM" id="SignalP"/>
    </source>
</evidence>
<protein>
    <submittedName>
        <fullName evidence="2">Uncharacterized protein</fullName>
    </submittedName>
</protein>
<reference evidence="2" key="1">
    <citation type="journal article" date="2020" name="Stud. Mycol.">
        <title>101 Dothideomycetes genomes: a test case for predicting lifestyles and emergence of pathogens.</title>
        <authorList>
            <person name="Haridas S."/>
            <person name="Albert R."/>
            <person name="Binder M."/>
            <person name="Bloem J."/>
            <person name="Labutti K."/>
            <person name="Salamov A."/>
            <person name="Andreopoulos B."/>
            <person name="Baker S."/>
            <person name="Barry K."/>
            <person name="Bills G."/>
            <person name="Bluhm B."/>
            <person name="Cannon C."/>
            <person name="Castanera R."/>
            <person name="Culley D."/>
            <person name="Daum C."/>
            <person name="Ezra D."/>
            <person name="Gonzalez J."/>
            <person name="Henrissat B."/>
            <person name="Kuo A."/>
            <person name="Liang C."/>
            <person name="Lipzen A."/>
            <person name="Lutzoni F."/>
            <person name="Magnuson J."/>
            <person name="Mondo S."/>
            <person name="Nolan M."/>
            <person name="Ohm R."/>
            <person name="Pangilinan J."/>
            <person name="Park H.-J."/>
            <person name="Ramirez L."/>
            <person name="Alfaro M."/>
            <person name="Sun H."/>
            <person name="Tritt A."/>
            <person name="Yoshinaga Y."/>
            <person name="Zwiers L.-H."/>
            <person name="Turgeon B."/>
            <person name="Goodwin S."/>
            <person name="Spatafora J."/>
            <person name="Crous P."/>
            <person name="Grigoriev I."/>
        </authorList>
    </citation>
    <scope>NUCLEOTIDE SEQUENCE</scope>
    <source>
        <strain evidence="2">CBS 161.51</strain>
    </source>
</reference>
<dbReference type="PROSITE" id="PS51257">
    <property type="entry name" value="PROKAR_LIPOPROTEIN"/>
    <property type="match status" value="1"/>
</dbReference>
<accession>A0A6A5SXY8</accession>
<feature type="signal peptide" evidence="1">
    <location>
        <begin position="1"/>
        <end position="24"/>
    </location>
</feature>
<dbReference type="EMBL" id="ML976025">
    <property type="protein sequence ID" value="KAF1943396.1"/>
    <property type="molecule type" value="Genomic_DNA"/>
</dbReference>
<sequence length="123" mass="13616">MSESRILSIFAFFFCGTVQSCVEARRLISPSNEAVGLGVKFGSGLKDSWKIRISDLGMPLAQSLDSGVAIFEGFLHGTLEPFGFTTQHSIPFTHPPMLRTLHLNRRKCSPGETTCRRSRVIKT</sequence>
<keyword evidence="3" id="KW-1185">Reference proteome</keyword>
<evidence type="ECO:0000313" key="3">
    <source>
        <dbReference type="Proteomes" id="UP000800038"/>
    </source>
</evidence>
<gene>
    <name evidence="2" type="ORF">EJ02DRAFT_132670</name>
</gene>
<proteinExistence type="predicted"/>